<reference evidence="2 3" key="1">
    <citation type="submission" date="2018-08" db="EMBL/GenBank/DDBJ databases">
        <title>Mountain-cultivated ginseng endophyte, Burkholderia stabilis and its activity against ginseng root rot disease.</title>
        <authorList>
            <person name="Tapan Kumar M."/>
            <person name="Bae H."/>
            <person name="Shanmugam G."/>
            <person name="Jeon J."/>
        </authorList>
    </citation>
    <scope>NUCLEOTIDE SEQUENCE [LARGE SCALE GENOMIC DNA]</scope>
    <source>
        <strain evidence="2 3">EB159</strain>
    </source>
</reference>
<organism evidence="2 3">
    <name type="scientific">Burkholderia stabilis</name>
    <dbReference type="NCBI Taxonomy" id="95485"/>
    <lineage>
        <taxon>Bacteria</taxon>
        <taxon>Pseudomonadati</taxon>
        <taxon>Pseudomonadota</taxon>
        <taxon>Betaproteobacteria</taxon>
        <taxon>Burkholderiales</taxon>
        <taxon>Burkholderiaceae</taxon>
        <taxon>Burkholderia</taxon>
        <taxon>Burkholderia cepacia complex</taxon>
    </lineage>
</organism>
<feature type="compositionally biased region" description="Low complexity" evidence="1">
    <location>
        <begin position="32"/>
        <end position="41"/>
    </location>
</feature>
<comment type="caution">
    <text evidence="2">The sequence shown here is derived from an EMBL/GenBank/DDBJ whole genome shotgun (WGS) entry which is preliminary data.</text>
</comment>
<accession>A0A4Q2A5F6</accession>
<gene>
    <name evidence="2" type="ORF">D1006_40255</name>
</gene>
<dbReference type="Proteomes" id="UP000289650">
    <property type="component" value="Unassembled WGS sequence"/>
</dbReference>
<evidence type="ECO:0000313" key="2">
    <source>
        <dbReference type="EMBL" id="RXV64546.1"/>
    </source>
</evidence>
<evidence type="ECO:0000256" key="1">
    <source>
        <dbReference type="SAM" id="MobiDB-lite"/>
    </source>
</evidence>
<sequence length="61" mass="6370">MSELVQTAPGVVFSSDVLGADWVRKYQSDGGSTQSTTQQSSAEKESDHAGSISIPGQLSLL</sequence>
<name>A0A4Q2A5F6_9BURK</name>
<evidence type="ECO:0000313" key="3">
    <source>
        <dbReference type="Proteomes" id="UP000289650"/>
    </source>
</evidence>
<protein>
    <submittedName>
        <fullName evidence="2">Uncharacterized protein</fullName>
    </submittedName>
</protein>
<dbReference type="OrthoDB" id="9032123at2"/>
<feature type="region of interest" description="Disordered" evidence="1">
    <location>
        <begin position="27"/>
        <end position="61"/>
    </location>
</feature>
<dbReference type="EMBL" id="QWEX01000004">
    <property type="protein sequence ID" value="RXV64546.1"/>
    <property type="molecule type" value="Genomic_DNA"/>
</dbReference>
<proteinExistence type="predicted"/>
<dbReference type="AlphaFoldDB" id="A0A4Q2A5F6"/>